<dbReference type="PANTHER" id="PTHR21112">
    <property type="entry name" value="CHEMOSENSORY PROTEIN A 29A-RELATED"/>
    <property type="match status" value="1"/>
</dbReference>
<name>A0ABM1ZEE4_AEDAL</name>
<proteinExistence type="predicted"/>
<organism evidence="2 3">
    <name type="scientific">Aedes albopictus</name>
    <name type="common">Asian tiger mosquito</name>
    <name type="synonym">Stegomyia albopicta</name>
    <dbReference type="NCBI Taxonomy" id="7160"/>
    <lineage>
        <taxon>Eukaryota</taxon>
        <taxon>Metazoa</taxon>
        <taxon>Ecdysozoa</taxon>
        <taxon>Arthropoda</taxon>
        <taxon>Hexapoda</taxon>
        <taxon>Insecta</taxon>
        <taxon>Pterygota</taxon>
        <taxon>Neoptera</taxon>
        <taxon>Endopterygota</taxon>
        <taxon>Diptera</taxon>
        <taxon>Nematocera</taxon>
        <taxon>Culicoidea</taxon>
        <taxon>Culicidae</taxon>
        <taxon>Culicinae</taxon>
        <taxon>Aedini</taxon>
        <taxon>Aedes</taxon>
        <taxon>Stegomyia</taxon>
    </lineage>
</organism>
<protein>
    <recommendedName>
        <fullName evidence="4">Secreted protein</fullName>
    </recommendedName>
</protein>
<feature type="chain" id="PRO_5045783687" description="Secreted protein" evidence="1">
    <location>
        <begin position="21"/>
        <end position="184"/>
    </location>
</feature>
<feature type="signal peptide" evidence="1">
    <location>
        <begin position="1"/>
        <end position="20"/>
    </location>
</feature>
<keyword evidence="1" id="KW-0732">Signal</keyword>
<dbReference type="InterPro" id="IPR010512">
    <property type="entry name" value="DUF1091"/>
</dbReference>
<sequence length="184" mass="21009">MEYALVLGFVVLGLFPIATSTGIEPEITFQRVEQTMGFEIVRSDLRVTKFNRTCAVANGTVDMFFDLDNSFTFQVVLEYSRMGNNQFNLSPMKIPEQPLCQFLNGTYREYESIFEGTSNYPKVGPDGLCPFPAGHYWNRDLVFDVTKLPAVIPEGFWRVTMLLRGPLGTVDFIIYAKLSKELFW</sequence>
<dbReference type="RefSeq" id="XP_019525050.2">
    <property type="nucleotide sequence ID" value="XM_019669505.3"/>
</dbReference>
<reference evidence="3" key="1">
    <citation type="journal article" date="2015" name="Proc. Natl. Acad. Sci. U.S.A.">
        <title>Genome sequence of the Asian Tiger mosquito, Aedes albopictus, reveals insights into its biology, genetics, and evolution.</title>
        <authorList>
            <person name="Chen X.G."/>
            <person name="Jiang X."/>
            <person name="Gu J."/>
            <person name="Xu M."/>
            <person name="Wu Y."/>
            <person name="Deng Y."/>
            <person name="Zhang C."/>
            <person name="Bonizzoni M."/>
            <person name="Dermauw W."/>
            <person name="Vontas J."/>
            <person name="Armbruster P."/>
            <person name="Huang X."/>
            <person name="Yang Y."/>
            <person name="Zhang H."/>
            <person name="He W."/>
            <person name="Peng H."/>
            <person name="Liu Y."/>
            <person name="Wu K."/>
            <person name="Chen J."/>
            <person name="Lirakis M."/>
            <person name="Topalis P."/>
            <person name="Van Leeuwen T."/>
            <person name="Hall A.B."/>
            <person name="Jiang X."/>
            <person name="Thorpe C."/>
            <person name="Mueller R.L."/>
            <person name="Sun C."/>
            <person name="Waterhouse R.M."/>
            <person name="Yan G."/>
            <person name="Tu Z.J."/>
            <person name="Fang X."/>
            <person name="James A.A."/>
        </authorList>
    </citation>
    <scope>NUCLEOTIDE SEQUENCE [LARGE SCALE GENOMIC DNA]</scope>
    <source>
        <strain evidence="3">Foshan</strain>
    </source>
</reference>
<dbReference type="EnsemblMetazoa" id="AALFPA23_017645.R25865">
    <property type="protein sequence ID" value="AALFPA23_017645.P25865"/>
    <property type="gene ID" value="AALFPA23_017645"/>
</dbReference>
<evidence type="ECO:0000313" key="3">
    <source>
        <dbReference type="Proteomes" id="UP000069940"/>
    </source>
</evidence>
<evidence type="ECO:0000256" key="1">
    <source>
        <dbReference type="SAM" id="SignalP"/>
    </source>
</evidence>
<evidence type="ECO:0000313" key="2">
    <source>
        <dbReference type="EnsemblMetazoa" id="AALFPA23_017645.P25865"/>
    </source>
</evidence>
<evidence type="ECO:0008006" key="4">
    <source>
        <dbReference type="Google" id="ProtNLM"/>
    </source>
</evidence>
<keyword evidence="3" id="KW-1185">Reference proteome</keyword>
<dbReference type="Proteomes" id="UP000069940">
    <property type="component" value="Unassembled WGS sequence"/>
</dbReference>
<dbReference type="PANTHER" id="PTHR21112:SF0">
    <property type="entry name" value="CHEMOSENSORY PROTEIN A 29A-RELATED"/>
    <property type="match status" value="1"/>
</dbReference>
<reference evidence="2" key="2">
    <citation type="submission" date="2025-05" db="UniProtKB">
        <authorList>
            <consortium name="EnsemblMetazoa"/>
        </authorList>
    </citation>
    <scope>IDENTIFICATION</scope>
    <source>
        <strain evidence="2">Foshan</strain>
    </source>
</reference>
<accession>A0ABM1ZEE4</accession>
<dbReference type="GeneID" id="109397170"/>
<dbReference type="Pfam" id="PF06477">
    <property type="entry name" value="DUF1091"/>
    <property type="match status" value="1"/>
</dbReference>